<keyword evidence="2" id="KW-0227">DNA damage</keyword>
<dbReference type="EC" id="2.7.7.7" evidence="2"/>
<dbReference type="OrthoDB" id="9808813at2"/>
<dbReference type="EMBL" id="RKRF01000007">
    <property type="protein sequence ID" value="RPF55703.1"/>
    <property type="molecule type" value="Genomic_DNA"/>
</dbReference>
<accession>A0A3N5BE10</accession>
<sequence length="410" mass="46225">MDNKLIFLVDMQSFYASVEKSANPKLQDHPVVVAGDPERRSGIILAACPIAKQYDVETAEALWQAQQKCPDLIIVRPRMKLYIELSYQITQILERFTDQVEVFSVDEQFLDLTGTERLFGDRYTVAHNIQDEIQEELGVYARVGIGPNKVLAKIACDAFAKKNEQGIFELTHHHMKDTMWKLPVGKMFGVGSRMEKHFSRMGIQTIGDLANYPVQYLKKRWGINGEVLSNIANGIDYSPVSTQTHNGQKAVGHHMTLPRDYETLEDIKIVLLELSEEVAKRARAKNYRGHTLSLGLRGANVNDPTGFHRQIKLTSPTNYGMDLFHAALQLLNKHWDGLPVRSVGVTLSQLQSADVYQLSLFNPSVEKDQLSKAMDDIRKKFGQTAIVRASSLQEAGQVFDRAQKIGGHYK</sequence>
<reference evidence="4 5" key="1">
    <citation type="submission" date="2018-11" db="EMBL/GenBank/DDBJ databases">
        <title>Genomic Encyclopedia of Type Strains, Phase IV (KMG-IV): sequencing the most valuable type-strain genomes for metagenomic binning, comparative biology and taxonomic classification.</title>
        <authorList>
            <person name="Goeker M."/>
        </authorList>
    </citation>
    <scope>NUCLEOTIDE SEQUENCE [LARGE SCALE GENOMIC DNA]</scope>
    <source>
        <strain evidence="4 5">DSM 18090</strain>
    </source>
</reference>
<dbReference type="GO" id="GO:0005829">
    <property type="term" value="C:cytosol"/>
    <property type="evidence" value="ECO:0007669"/>
    <property type="project" value="TreeGrafter"/>
</dbReference>
<dbReference type="GO" id="GO:0042276">
    <property type="term" value="P:error-prone translesion synthesis"/>
    <property type="evidence" value="ECO:0007669"/>
    <property type="project" value="TreeGrafter"/>
</dbReference>
<dbReference type="Gene3D" id="3.30.70.270">
    <property type="match status" value="1"/>
</dbReference>
<dbReference type="InterPro" id="IPR043502">
    <property type="entry name" value="DNA/RNA_pol_sf"/>
</dbReference>
<comment type="similarity">
    <text evidence="1 2">Belongs to the DNA polymerase type-Y family.</text>
</comment>
<dbReference type="CDD" id="cd01700">
    <property type="entry name" value="PolY_Pol_V_umuC"/>
    <property type="match status" value="1"/>
</dbReference>
<keyword evidence="2" id="KW-0479">Metal-binding</keyword>
<comment type="caution">
    <text evidence="4">The sequence shown here is derived from an EMBL/GenBank/DDBJ whole genome shotgun (WGS) entry which is preliminary data.</text>
</comment>
<evidence type="ECO:0000313" key="5">
    <source>
        <dbReference type="Proteomes" id="UP000276443"/>
    </source>
</evidence>
<keyword evidence="2" id="KW-0239">DNA-directed DNA polymerase</keyword>
<feature type="site" description="Substrate discrimination" evidence="2">
    <location>
        <position position="15"/>
    </location>
</feature>
<proteinExistence type="inferred from homology"/>
<dbReference type="InterPro" id="IPR022880">
    <property type="entry name" value="DNApol_IV"/>
</dbReference>
<dbReference type="PROSITE" id="PS50173">
    <property type="entry name" value="UMUC"/>
    <property type="match status" value="1"/>
</dbReference>
<comment type="function">
    <text evidence="2">Poorly processive, error-prone DNA polymerase involved in untargeted mutagenesis. Copies undamaged DNA at stalled replication forks, which arise in vivo from mismatched or misaligned primer ends. These misaligned primers can be extended by PolIV. Exhibits no 3'-5' exonuclease (proofreading) activity. May be involved in translesional synthesis, in conjunction with the beta clamp from PolIII.</text>
</comment>
<dbReference type="GO" id="GO:0006281">
    <property type="term" value="P:DNA repair"/>
    <property type="evidence" value="ECO:0007669"/>
    <property type="project" value="UniProtKB-UniRule"/>
</dbReference>
<keyword evidence="5" id="KW-1185">Reference proteome</keyword>
<dbReference type="GO" id="GO:0003887">
    <property type="term" value="F:DNA-directed DNA polymerase activity"/>
    <property type="evidence" value="ECO:0007669"/>
    <property type="project" value="UniProtKB-UniRule"/>
</dbReference>
<dbReference type="NCBIfam" id="NF002848">
    <property type="entry name" value="PRK03103.1"/>
    <property type="match status" value="1"/>
</dbReference>
<dbReference type="SUPFAM" id="SSF56672">
    <property type="entry name" value="DNA/RNA polymerases"/>
    <property type="match status" value="1"/>
</dbReference>
<evidence type="ECO:0000259" key="3">
    <source>
        <dbReference type="PROSITE" id="PS50173"/>
    </source>
</evidence>
<dbReference type="Pfam" id="PF00817">
    <property type="entry name" value="IMS"/>
    <property type="match status" value="1"/>
</dbReference>
<dbReference type="Gene3D" id="1.10.150.20">
    <property type="entry name" value="5' to 3' exonuclease, C-terminal subdomain"/>
    <property type="match status" value="1"/>
</dbReference>
<dbReference type="RefSeq" id="WP_124219576.1">
    <property type="nucleotide sequence ID" value="NZ_RKRF01000007.1"/>
</dbReference>
<dbReference type="InterPro" id="IPR036775">
    <property type="entry name" value="DNA_pol_Y-fam_lit_finger_sf"/>
</dbReference>
<keyword evidence="2" id="KW-0515">Mutator protein</keyword>
<dbReference type="InterPro" id="IPR050116">
    <property type="entry name" value="DNA_polymerase-Y"/>
</dbReference>
<dbReference type="Proteomes" id="UP000276443">
    <property type="component" value="Unassembled WGS sequence"/>
</dbReference>
<evidence type="ECO:0000256" key="2">
    <source>
        <dbReference type="HAMAP-Rule" id="MF_01113"/>
    </source>
</evidence>
<feature type="active site" evidence="2">
    <location>
        <position position="107"/>
    </location>
</feature>
<feature type="binding site" evidence="2">
    <location>
        <position position="10"/>
    </location>
    <ligand>
        <name>Mg(2+)</name>
        <dbReference type="ChEBI" id="CHEBI:18420"/>
    </ligand>
</feature>
<name>A0A3N5BE10_9BACI</name>
<evidence type="ECO:0000256" key="1">
    <source>
        <dbReference type="ARBA" id="ARBA00010945"/>
    </source>
</evidence>
<keyword evidence="2" id="KW-0235">DNA replication</keyword>
<dbReference type="InterPro" id="IPR001126">
    <property type="entry name" value="UmuC"/>
</dbReference>
<comment type="catalytic activity">
    <reaction evidence="2">
        <text>DNA(n) + a 2'-deoxyribonucleoside 5'-triphosphate = DNA(n+1) + diphosphate</text>
        <dbReference type="Rhea" id="RHEA:22508"/>
        <dbReference type="Rhea" id="RHEA-COMP:17339"/>
        <dbReference type="Rhea" id="RHEA-COMP:17340"/>
        <dbReference type="ChEBI" id="CHEBI:33019"/>
        <dbReference type="ChEBI" id="CHEBI:61560"/>
        <dbReference type="ChEBI" id="CHEBI:173112"/>
        <dbReference type="EC" id="2.7.7.7"/>
    </reaction>
</comment>
<keyword evidence="2" id="KW-0234">DNA repair</keyword>
<dbReference type="HAMAP" id="MF_01113">
    <property type="entry name" value="DNApol_IV"/>
    <property type="match status" value="1"/>
</dbReference>
<comment type="subcellular location">
    <subcellularLocation>
        <location evidence="2">Cytoplasm</location>
    </subcellularLocation>
</comment>
<dbReference type="GO" id="GO:0003684">
    <property type="term" value="F:damaged DNA binding"/>
    <property type="evidence" value="ECO:0007669"/>
    <property type="project" value="InterPro"/>
</dbReference>
<organism evidence="4 5">
    <name type="scientific">Aquisalibacillus elongatus</name>
    <dbReference type="NCBI Taxonomy" id="485577"/>
    <lineage>
        <taxon>Bacteria</taxon>
        <taxon>Bacillati</taxon>
        <taxon>Bacillota</taxon>
        <taxon>Bacilli</taxon>
        <taxon>Bacillales</taxon>
        <taxon>Bacillaceae</taxon>
        <taxon>Aquisalibacillus</taxon>
    </lineage>
</organism>
<protein>
    <recommendedName>
        <fullName evidence="2">DNA polymerase IV</fullName>
        <shortName evidence="2">Pol IV</shortName>
        <ecNumber evidence="2">2.7.7.7</ecNumber>
    </recommendedName>
</protein>
<dbReference type="SUPFAM" id="SSF100879">
    <property type="entry name" value="Lesion bypass DNA polymerase (Y-family), little finger domain"/>
    <property type="match status" value="1"/>
</dbReference>
<comment type="subunit">
    <text evidence="2">Monomer.</text>
</comment>
<keyword evidence="2" id="KW-0460">Magnesium</keyword>
<dbReference type="Gene3D" id="3.30.1490.100">
    <property type="entry name" value="DNA polymerase, Y-family, little finger domain"/>
    <property type="match status" value="1"/>
</dbReference>
<feature type="binding site" evidence="2">
    <location>
        <position position="106"/>
    </location>
    <ligand>
        <name>Mg(2+)</name>
        <dbReference type="ChEBI" id="CHEBI:18420"/>
    </ligand>
</feature>
<dbReference type="GO" id="GO:0006261">
    <property type="term" value="P:DNA-templated DNA replication"/>
    <property type="evidence" value="ECO:0007669"/>
    <property type="project" value="UniProtKB-UniRule"/>
</dbReference>
<keyword evidence="2" id="KW-0963">Cytoplasm</keyword>
<dbReference type="GO" id="GO:0000287">
    <property type="term" value="F:magnesium ion binding"/>
    <property type="evidence" value="ECO:0007669"/>
    <property type="project" value="UniProtKB-UniRule"/>
</dbReference>
<keyword evidence="2" id="KW-0238">DNA-binding</keyword>
<keyword evidence="2" id="KW-0548">Nucleotidyltransferase</keyword>
<gene>
    <name evidence="2" type="primary">dinB</name>
    <name evidence="4" type="ORF">EDC24_0587</name>
</gene>
<dbReference type="PANTHER" id="PTHR11076:SF35">
    <property type="entry name" value="DNA REPAIR PROTEIN HOMOLOG YOBH"/>
    <property type="match status" value="1"/>
</dbReference>
<dbReference type="InterPro" id="IPR043128">
    <property type="entry name" value="Rev_trsase/Diguanyl_cyclase"/>
</dbReference>
<dbReference type="GO" id="GO:0009432">
    <property type="term" value="P:SOS response"/>
    <property type="evidence" value="ECO:0007669"/>
    <property type="project" value="TreeGrafter"/>
</dbReference>
<dbReference type="InterPro" id="IPR017961">
    <property type="entry name" value="DNA_pol_Y-fam_little_finger"/>
</dbReference>
<feature type="domain" description="UmuC" evidence="3">
    <location>
        <begin position="6"/>
        <end position="191"/>
    </location>
</feature>
<keyword evidence="2" id="KW-0808">Transferase</keyword>
<dbReference type="AlphaFoldDB" id="A0A3N5BE10"/>
<dbReference type="PANTHER" id="PTHR11076">
    <property type="entry name" value="DNA REPAIR POLYMERASE UMUC / TRANSFERASE FAMILY MEMBER"/>
    <property type="match status" value="1"/>
</dbReference>
<comment type="cofactor">
    <cofactor evidence="2">
        <name>Mg(2+)</name>
        <dbReference type="ChEBI" id="CHEBI:18420"/>
    </cofactor>
    <text evidence="2">Binds 2 magnesium ions per subunit.</text>
</comment>
<evidence type="ECO:0000313" key="4">
    <source>
        <dbReference type="EMBL" id="RPF55703.1"/>
    </source>
</evidence>
<dbReference type="Pfam" id="PF11799">
    <property type="entry name" value="IMS_C"/>
    <property type="match status" value="1"/>
</dbReference>
<dbReference type="Gene3D" id="3.40.1170.60">
    <property type="match status" value="1"/>
</dbReference>